<dbReference type="OrthoDB" id="9995887at2"/>
<name>A0A5N7MLT9_9HYPH</name>
<evidence type="ECO:0000313" key="2">
    <source>
        <dbReference type="Proteomes" id="UP000403266"/>
    </source>
</evidence>
<reference evidence="1 2" key="1">
    <citation type="journal article" date="2019" name="Syst. Appl. Microbiol.">
        <title>Microvirga tunisiensis sp. nov., a root nodule symbiotic bacterium isolated from Lupinus micranthus and L. luteus grown in Northern Tunisia.</title>
        <authorList>
            <person name="Msaddak A."/>
            <person name="Rejili M."/>
            <person name="Duran D."/>
            <person name="Mars M."/>
            <person name="Palacios J.M."/>
            <person name="Ruiz-Argueso T."/>
            <person name="Rey L."/>
            <person name="Imperial J."/>
        </authorList>
    </citation>
    <scope>NUCLEOTIDE SEQUENCE [LARGE SCALE GENOMIC DNA]</scope>
    <source>
        <strain evidence="1 2">Lmie10</strain>
    </source>
</reference>
<dbReference type="RefSeq" id="WP_152714346.1">
    <property type="nucleotide sequence ID" value="NZ_VOSJ01000122.1"/>
</dbReference>
<dbReference type="AlphaFoldDB" id="A0A5N7MLT9"/>
<proteinExistence type="predicted"/>
<dbReference type="EMBL" id="VOSK01000121">
    <property type="protein sequence ID" value="MPR28041.1"/>
    <property type="molecule type" value="Genomic_DNA"/>
</dbReference>
<organism evidence="1 2">
    <name type="scientific">Microvirga tunisiensis</name>
    <dbReference type="NCBI Taxonomy" id="2108360"/>
    <lineage>
        <taxon>Bacteria</taxon>
        <taxon>Pseudomonadati</taxon>
        <taxon>Pseudomonadota</taxon>
        <taxon>Alphaproteobacteria</taxon>
        <taxon>Hyphomicrobiales</taxon>
        <taxon>Methylobacteriaceae</taxon>
        <taxon>Microvirga</taxon>
    </lineage>
</organism>
<dbReference type="Proteomes" id="UP000403266">
    <property type="component" value="Unassembled WGS sequence"/>
</dbReference>
<evidence type="ECO:0000313" key="1">
    <source>
        <dbReference type="EMBL" id="MPR28041.1"/>
    </source>
</evidence>
<accession>A0A5N7MLT9</accession>
<comment type="caution">
    <text evidence="1">The sequence shown here is derived from an EMBL/GenBank/DDBJ whole genome shotgun (WGS) entry which is preliminary data.</text>
</comment>
<gene>
    <name evidence="1" type="ORF">FS320_23485</name>
</gene>
<protein>
    <submittedName>
        <fullName evidence="1">Uncharacterized protein</fullName>
    </submittedName>
</protein>
<sequence>MTTKTKQYNVQLDFRGEGYGSVFRPCAFRFGYLGDLSETRVNKLHAKARRCGFKFNHSRASWIKENVDDAKAEADKLIEAITEAGFTVTTNEFFTGWVSPTSGS</sequence>
<keyword evidence="2" id="KW-1185">Reference proteome</keyword>